<feature type="repeat" description="PPR" evidence="3">
    <location>
        <begin position="932"/>
        <end position="966"/>
    </location>
</feature>
<evidence type="ECO:0000256" key="1">
    <source>
        <dbReference type="ARBA" id="ARBA00007626"/>
    </source>
</evidence>
<gene>
    <name evidence="4" type="ORF">LSAT_V11C900464170</name>
</gene>
<feature type="repeat" description="PPR" evidence="3">
    <location>
        <begin position="792"/>
        <end position="826"/>
    </location>
</feature>
<reference evidence="4 5" key="1">
    <citation type="journal article" date="2017" name="Nat. Commun.">
        <title>Genome assembly with in vitro proximity ligation data and whole-genome triplication in lettuce.</title>
        <authorList>
            <person name="Reyes-Chin-Wo S."/>
            <person name="Wang Z."/>
            <person name="Yang X."/>
            <person name="Kozik A."/>
            <person name="Arikit S."/>
            <person name="Song C."/>
            <person name="Xia L."/>
            <person name="Froenicke L."/>
            <person name="Lavelle D.O."/>
            <person name="Truco M.J."/>
            <person name="Xia R."/>
            <person name="Zhu S."/>
            <person name="Xu C."/>
            <person name="Xu H."/>
            <person name="Xu X."/>
            <person name="Cox K."/>
            <person name="Korf I."/>
            <person name="Meyers B.C."/>
            <person name="Michelmore R.W."/>
        </authorList>
    </citation>
    <scope>NUCLEOTIDE SEQUENCE [LARGE SCALE GENOMIC DNA]</scope>
    <source>
        <strain evidence="5">cv. Salinas</strain>
        <tissue evidence="4">Seedlings</tissue>
    </source>
</reference>
<dbReference type="Pfam" id="PF13041">
    <property type="entry name" value="PPR_2"/>
    <property type="match status" value="7"/>
</dbReference>
<evidence type="ECO:0000313" key="5">
    <source>
        <dbReference type="Proteomes" id="UP000235145"/>
    </source>
</evidence>
<dbReference type="PROSITE" id="PS51375">
    <property type="entry name" value="PPR"/>
    <property type="match status" value="15"/>
</dbReference>
<name>A0A9R1WQX5_LACSA</name>
<evidence type="ECO:0000313" key="4">
    <source>
        <dbReference type="EMBL" id="KAJ0185659.1"/>
    </source>
</evidence>
<protein>
    <submittedName>
        <fullName evidence="4">Uncharacterized protein</fullName>
    </submittedName>
</protein>
<dbReference type="Pfam" id="PF01535">
    <property type="entry name" value="PPR"/>
    <property type="match status" value="3"/>
</dbReference>
<feature type="repeat" description="PPR" evidence="3">
    <location>
        <begin position="827"/>
        <end position="861"/>
    </location>
</feature>
<evidence type="ECO:0000256" key="2">
    <source>
        <dbReference type="ARBA" id="ARBA00022737"/>
    </source>
</evidence>
<evidence type="ECO:0000256" key="3">
    <source>
        <dbReference type="PROSITE-ProRule" id="PRU00708"/>
    </source>
</evidence>
<feature type="repeat" description="PPR" evidence="3">
    <location>
        <begin position="862"/>
        <end position="896"/>
    </location>
</feature>
<comment type="caution">
    <text evidence="4">The sequence shown here is derived from an EMBL/GenBank/DDBJ whole genome shotgun (WGS) entry which is preliminary data.</text>
</comment>
<comment type="similarity">
    <text evidence="1">Belongs to the PPR family. P subfamily.</text>
</comment>
<dbReference type="InterPro" id="IPR002885">
    <property type="entry name" value="PPR_rpt"/>
</dbReference>
<dbReference type="Gene3D" id="1.25.40.10">
    <property type="entry name" value="Tetratricopeptide repeat domain"/>
    <property type="match status" value="7"/>
</dbReference>
<feature type="repeat" description="PPR" evidence="3">
    <location>
        <begin position="1107"/>
        <end position="1141"/>
    </location>
</feature>
<feature type="repeat" description="PPR" evidence="3">
    <location>
        <begin position="757"/>
        <end position="791"/>
    </location>
</feature>
<dbReference type="Pfam" id="PF12854">
    <property type="entry name" value="PPR_1"/>
    <property type="match status" value="2"/>
</dbReference>
<organism evidence="4 5">
    <name type="scientific">Lactuca sativa</name>
    <name type="common">Garden lettuce</name>
    <dbReference type="NCBI Taxonomy" id="4236"/>
    <lineage>
        <taxon>Eukaryota</taxon>
        <taxon>Viridiplantae</taxon>
        <taxon>Streptophyta</taxon>
        <taxon>Embryophyta</taxon>
        <taxon>Tracheophyta</taxon>
        <taxon>Spermatophyta</taxon>
        <taxon>Magnoliopsida</taxon>
        <taxon>eudicotyledons</taxon>
        <taxon>Gunneridae</taxon>
        <taxon>Pentapetalae</taxon>
        <taxon>asterids</taxon>
        <taxon>campanulids</taxon>
        <taxon>Asterales</taxon>
        <taxon>Asteraceae</taxon>
        <taxon>Cichorioideae</taxon>
        <taxon>Cichorieae</taxon>
        <taxon>Lactucinae</taxon>
        <taxon>Lactuca</taxon>
    </lineage>
</organism>
<dbReference type="EMBL" id="NBSK02000009">
    <property type="protein sequence ID" value="KAJ0185659.1"/>
    <property type="molecule type" value="Genomic_DNA"/>
</dbReference>
<dbReference type="PANTHER" id="PTHR47447:SF22">
    <property type="entry name" value="TETRATRICOPEPTIDE-LIKE HELICAL DOMAIN SUPERFAMILY"/>
    <property type="match status" value="1"/>
</dbReference>
<dbReference type="InterPro" id="IPR011990">
    <property type="entry name" value="TPR-like_helical_dom_sf"/>
</dbReference>
<dbReference type="Proteomes" id="UP000235145">
    <property type="component" value="Unassembled WGS sequence"/>
</dbReference>
<dbReference type="GO" id="GO:0003729">
    <property type="term" value="F:mRNA binding"/>
    <property type="evidence" value="ECO:0000318"/>
    <property type="project" value="GO_Central"/>
</dbReference>
<sequence length="1353" mass="153282">MPSQNCTLVYSPSIASLMNFIDTQFGKLDILWHMGYIELSLTASGNRGVAHLSSIVFHVRFFKSDALLLEKPIRRMPPFAITPKSSAYFSALTQEIDKKLHRAIASATQRRDLLQALFADIALEVDDRARDIILAREDATSEALVEVQVPICFYDVLADHFSLQPENGKPILVLIVQLWSQPFASHIFALLFHKWLFEVELDSADVLLRYSSALVQGATNVFWIDVQTNTTHFKSVFSYLLEDVALVPEKLKKIPLQTQRDLFLLLSRFIFLYNLVDKIESFLKNFPEYPNAFLVGGPADILVIELSDQLQKLKVEPVLLHYFSHIKPLQGLELRMTTSTRLKSCLYSFTSPGGPMYPTRAVRHAAWDALDFLFPVTAATRSLPGCIFTQMRKLHRHRSIRPLPHPNPIISTTLPPSYPTKHEINGHLDNDENLISTITNIVHGNQSWSVSFNNTISSNLKQQHVEKVLLRTLDDPRLALRFFNFLGLHRNFNHSTTSFCILIHALVQSNLLWPASSLIQTLLLRTSSPEIVFKYYYDTYVNYNFSRTIGFDLLINAYVQGRRVLDSFSVVNMMKNRNLMPEIRTVSDVFNGLIRIRRYDLVLKFFDEMTEIGIRGNAYIHTAIIRCLCELKNFDRANELIQWLGSNNFELNIVMYNVFIHGLCKSQKMEEAMELKQALPSKGLKADVVTYCSLIIGFCRLQQFKTAGTLISEMVDMGFVPSEAVVSGVVEGLRRNGDAISAYNLIQDLDSIKALPNLFVYNALINSLCKEGNVDEANILFKNMDTNGLTPNDITYSIIIDSFCKRGQLEDARLFLDKMNDSGIKASVYPYNSLINGYCKSGKPRIAETLLKEMVFQDVNPTVVTYTCLIDGYCKHQDVHKALRLYHEMTGKRIFPNTYTFTSLISGFFHANMGTEASALFLEMMERNVIPNERTYNVMIEGHCQEGNMVKAFDLFDQMVEKGLKPDTYTFRSLITGLCSINKVSEAKEFVNNLNRQNHKLNEMCYSALLQGFCQAGRLDDAISASNEMIEKGIDMDIVCYSMLINGSVKEGDDVKLIHFLKQMHDKGMKPDNVLYTILIDAFGKRRDLGKAIGYWDIMISEKCNPNVVTYTVIINCLCKLGFIEKAEVLFKEMLVNSIFPNHVTYGCFLDCLTNQGHMEKALHLHNIMLKGSLANTITYNILIRGFCKLGRIQEGVKILDEMFDNGILPDHVSYSTIIYEYCRNGDVHEAIKLWDLMIDSGLKPDTLAYSFIIHGCCVAGELTKAVDFRDEMPGRLPMVSGGGGKVGVGVEVVVETLEWKKKYYHIGCVVEGSPQKTRPIVLKLSPEFGILEIEGLSVFEPFNITIGTIESM</sequence>
<feature type="repeat" description="PPR" evidence="3">
    <location>
        <begin position="1002"/>
        <end position="1036"/>
    </location>
</feature>
<dbReference type="PANTHER" id="PTHR47447">
    <property type="entry name" value="OS03G0856100 PROTEIN"/>
    <property type="match status" value="1"/>
</dbReference>
<proteinExistence type="inferred from homology"/>
<feature type="repeat" description="PPR" evidence="3">
    <location>
        <begin position="967"/>
        <end position="1001"/>
    </location>
</feature>
<keyword evidence="5" id="KW-1185">Reference proteome</keyword>
<keyword evidence="2" id="KW-0677">Repeat</keyword>
<dbReference type="SUPFAM" id="SSF81901">
    <property type="entry name" value="HCP-like"/>
    <property type="match status" value="1"/>
</dbReference>
<dbReference type="NCBIfam" id="TIGR00756">
    <property type="entry name" value="PPR"/>
    <property type="match status" value="14"/>
</dbReference>
<feature type="repeat" description="PPR" evidence="3">
    <location>
        <begin position="1037"/>
        <end position="1071"/>
    </location>
</feature>
<feature type="repeat" description="PPR" evidence="3">
    <location>
        <begin position="897"/>
        <end position="931"/>
    </location>
</feature>
<feature type="repeat" description="PPR" evidence="3">
    <location>
        <begin position="687"/>
        <end position="721"/>
    </location>
</feature>
<feature type="repeat" description="PPR" evidence="3">
    <location>
        <begin position="1211"/>
        <end position="1245"/>
    </location>
</feature>
<accession>A0A9R1WQX5</accession>
<feature type="repeat" description="PPR" evidence="3">
    <location>
        <begin position="1176"/>
        <end position="1210"/>
    </location>
</feature>
<feature type="repeat" description="PPR" evidence="3">
    <location>
        <begin position="652"/>
        <end position="686"/>
    </location>
</feature>
<feature type="repeat" description="PPR" evidence="3">
    <location>
        <begin position="1072"/>
        <end position="1106"/>
    </location>
</feature>